<evidence type="ECO:0000256" key="1">
    <source>
        <dbReference type="SAM" id="Phobius"/>
    </source>
</evidence>
<organism evidence="2">
    <name type="scientific">mine drainage metagenome</name>
    <dbReference type="NCBI Taxonomy" id="410659"/>
    <lineage>
        <taxon>unclassified sequences</taxon>
        <taxon>metagenomes</taxon>
        <taxon>ecological metagenomes</taxon>
    </lineage>
</organism>
<accession>A0A1J5RH40</accession>
<evidence type="ECO:0000313" key="2">
    <source>
        <dbReference type="EMBL" id="OIQ91311.1"/>
    </source>
</evidence>
<gene>
    <name evidence="2" type="ORF">GALL_267780</name>
</gene>
<dbReference type="EMBL" id="MLJW01000263">
    <property type="protein sequence ID" value="OIQ91311.1"/>
    <property type="molecule type" value="Genomic_DNA"/>
</dbReference>
<proteinExistence type="predicted"/>
<dbReference type="AlphaFoldDB" id="A0A1J5RH40"/>
<feature type="transmembrane region" description="Helical" evidence="1">
    <location>
        <begin position="6"/>
        <end position="29"/>
    </location>
</feature>
<feature type="transmembrane region" description="Helical" evidence="1">
    <location>
        <begin position="41"/>
        <end position="64"/>
    </location>
</feature>
<keyword evidence="1" id="KW-0812">Transmembrane</keyword>
<sequence>MGVAFDLPFFINAAAIAVMIVGLFMVLGLRSKISGGAVGKAWRVLTGLVVLFTVGYLGTPFFGLLPADSVRMVFALIFLFGAVYVVVTIRLVHRIIDELA</sequence>
<protein>
    <submittedName>
        <fullName evidence="2">Uncharacterized protein</fullName>
    </submittedName>
</protein>
<comment type="caution">
    <text evidence="2">The sequence shown here is derived from an EMBL/GenBank/DDBJ whole genome shotgun (WGS) entry which is preliminary data.</text>
</comment>
<name>A0A1J5RH40_9ZZZZ</name>
<keyword evidence="1" id="KW-1133">Transmembrane helix</keyword>
<reference evidence="2" key="1">
    <citation type="submission" date="2016-10" db="EMBL/GenBank/DDBJ databases">
        <title>Sequence of Gallionella enrichment culture.</title>
        <authorList>
            <person name="Poehlein A."/>
            <person name="Muehling M."/>
            <person name="Daniel R."/>
        </authorList>
    </citation>
    <scope>NUCLEOTIDE SEQUENCE</scope>
</reference>
<feature type="transmembrane region" description="Helical" evidence="1">
    <location>
        <begin position="70"/>
        <end position="92"/>
    </location>
</feature>
<keyword evidence="1" id="KW-0472">Membrane</keyword>